<dbReference type="InterPro" id="IPR002347">
    <property type="entry name" value="SDR_fam"/>
</dbReference>
<comment type="similarity">
    <text evidence="1 3">Belongs to the short-chain dehydrogenases/reductases (SDR) family.</text>
</comment>
<dbReference type="Gene3D" id="3.40.50.720">
    <property type="entry name" value="NAD(P)-binding Rossmann-like Domain"/>
    <property type="match status" value="1"/>
</dbReference>
<sequence>MIFLCDFLKCSYLNPNFEESKINWIVIMKNKVVVLTGGGGVLGSTLAMALAKRGAKLAILDLRKELADQVADQINSAGGIAIGIAANVLEKESLITAQKLVTSELGSCDILINGAGGNHPKGTTSHTHFVLEDLENKNPDFKTFFDLDPNGIQFVFNLNFIGTLLPIQIFAKDMVGKDGCCVLNISSMNAFTPLTKIPAYSAAKAAISNFTQWLAVHFAKVGIRVNALAPGFFLTDQNRALLTDEEGKATSRGKTIIEHTPMGRYGEPEDLVGTTEWLCSDASSFVTGVVVAIDGGFSAFSGV</sequence>
<dbReference type="NCBIfam" id="NF006132">
    <property type="entry name" value="PRK08277.1"/>
    <property type="match status" value="1"/>
</dbReference>
<evidence type="ECO:0000256" key="2">
    <source>
        <dbReference type="ARBA" id="ARBA00023002"/>
    </source>
</evidence>
<dbReference type="Pfam" id="PF00106">
    <property type="entry name" value="adh_short"/>
    <property type="match status" value="1"/>
</dbReference>
<dbReference type="PROSITE" id="PS00061">
    <property type="entry name" value="ADH_SHORT"/>
    <property type="match status" value="1"/>
</dbReference>
<dbReference type="Proteomes" id="UP001500459">
    <property type="component" value="Unassembled WGS sequence"/>
</dbReference>
<evidence type="ECO:0000313" key="5">
    <source>
        <dbReference type="Proteomes" id="UP001500459"/>
    </source>
</evidence>
<dbReference type="InterPro" id="IPR020904">
    <property type="entry name" value="Sc_DH/Rdtase_CS"/>
</dbReference>
<dbReference type="EMBL" id="BAABCW010000004">
    <property type="protein sequence ID" value="GAA4115111.1"/>
    <property type="molecule type" value="Genomic_DNA"/>
</dbReference>
<gene>
    <name evidence="4" type="ORF">GCM10022393_15110</name>
</gene>
<comment type="caution">
    <text evidence="4">The sequence shown here is derived from an EMBL/GenBank/DDBJ whole genome shotgun (WGS) entry which is preliminary data.</text>
</comment>
<dbReference type="SUPFAM" id="SSF51735">
    <property type="entry name" value="NAD(P)-binding Rossmann-fold domains"/>
    <property type="match status" value="1"/>
</dbReference>
<dbReference type="PANTHER" id="PTHR42760:SF115">
    <property type="entry name" value="3-OXOACYL-[ACYL-CARRIER-PROTEIN] REDUCTASE FABG"/>
    <property type="match status" value="1"/>
</dbReference>
<evidence type="ECO:0000313" key="4">
    <source>
        <dbReference type="EMBL" id="GAA4115111.1"/>
    </source>
</evidence>
<name>A0ABP7XH17_9FLAO</name>
<protein>
    <submittedName>
        <fullName evidence="4">SDR family oxidoreductase</fullName>
    </submittedName>
</protein>
<organism evidence="4 5">
    <name type="scientific">Aquimarina addita</name>
    <dbReference type="NCBI Taxonomy" id="870485"/>
    <lineage>
        <taxon>Bacteria</taxon>
        <taxon>Pseudomonadati</taxon>
        <taxon>Bacteroidota</taxon>
        <taxon>Flavobacteriia</taxon>
        <taxon>Flavobacteriales</taxon>
        <taxon>Flavobacteriaceae</taxon>
        <taxon>Aquimarina</taxon>
    </lineage>
</organism>
<keyword evidence="2" id="KW-0560">Oxidoreductase</keyword>
<dbReference type="PANTHER" id="PTHR42760">
    <property type="entry name" value="SHORT-CHAIN DEHYDROGENASES/REDUCTASES FAMILY MEMBER"/>
    <property type="match status" value="1"/>
</dbReference>
<reference evidence="5" key="1">
    <citation type="journal article" date="2019" name="Int. J. Syst. Evol. Microbiol.">
        <title>The Global Catalogue of Microorganisms (GCM) 10K type strain sequencing project: providing services to taxonomists for standard genome sequencing and annotation.</title>
        <authorList>
            <consortium name="The Broad Institute Genomics Platform"/>
            <consortium name="The Broad Institute Genome Sequencing Center for Infectious Disease"/>
            <person name="Wu L."/>
            <person name="Ma J."/>
        </authorList>
    </citation>
    <scope>NUCLEOTIDE SEQUENCE [LARGE SCALE GENOMIC DNA]</scope>
    <source>
        <strain evidence="5">JCM 17106</strain>
    </source>
</reference>
<keyword evidence="5" id="KW-1185">Reference proteome</keyword>
<accession>A0ABP7XH17</accession>
<evidence type="ECO:0000256" key="3">
    <source>
        <dbReference type="RuleBase" id="RU000363"/>
    </source>
</evidence>
<dbReference type="PRINTS" id="PR00080">
    <property type="entry name" value="SDRFAMILY"/>
</dbReference>
<dbReference type="InterPro" id="IPR036291">
    <property type="entry name" value="NAD(P)-bd_dom_sf"/>
</dbReference>
<evidence type="ECO:0000256" key="1">
    <source>
        <dbReference type="ARBA" id="ARBA00006484"/>
    </source>
</evidence>
<proteinExistence type="inferred from homology"/>
<dbReference type="PRINTS" id="PR00081">
    <property type="entry name" value="GDHRDH"/>
</dbReference>